<sequence>MEVSAMEKWSPPRRTQGCRRHQKRRRGWKIPTGTETQGIAEIDGQKSNLSTKQLDGGTGETTLEVRSFQFGRSSQIEQQFGRPSLGLARSAGSAQRTLGWICWVCWTGKSTGSAGSLEQTDGSPGRTELTDGQICRTDGWICRKDGRNCRELWG</sequence>
<evidence type="ECO:0000313" key="2">
    <source>
        <dbReference type="EMBL" id="VFQ96269.1"/>
    </source>
</evidence>
<dbReference type="EMBL" id="OOIL02005938">
    <property type="protein sequence ID" value="VFQ96269.1"/>
    <property type="molecule type" value="Genomic_DNA"/>
</dbReference>
<feature type="region of interest" description="Disordered" evidence="1">
    <location>
        <begin position="1"/>
        <end position="32"/>
    </location>
</feature>
<name>A0A484N602_9ASTE</name>
<reference evidence="2 3" key="1">
    <citation type="submission" date="2018-04" db="EMBL/GenBank/DDBJ databases">
        <authorList>
            <person name="Vogel A."/>
        </authorList>
    </citation>
    <scope>NUCLEOTIDE SEQUENCE [LARGE SCALE GENOMIC DNA]</scope>
</reference>
<dbReference type="AlphaFoldDB" id="A0A484N602"/>
<protein>
    <submittedName>
        <fullName evidence="2">Uncharacterized protein</fullName>
    </submittedName>
</protein>
<accession>A0A484N602</accession>
<keyword evidence="3" id="KW-1185">Reference proteome</keyword>
<evidence type="ECO:0000256" key="1">
    <source>
        <dbReference type="SAM" id="MobiDB-lite"/>
    </source>
</evidence>
<gene>
    <name evidence="2" type="ORF">CCAM_LOCUS38045</name>
</gene>
<organism evidence="2 3">
    <name type="scientific">Cuscuta campestris</name>
    <dbReference type="NCBI Taxonomy" id="132261"/>
    <lineage>
        <taxon>Eukaryota</taxon>
        <taxon>Viridiplantae</taxon>
        <taxon>Streptophyta</taxon>
        <taxon>Embryophyta</taxon>
        <taxon>Tracheophyta</taxon>
        <taxon>Spermatophyta</taxon>
        <taxon>Magnoliopsida</taxon>
        <taxon>eudicotyledons</taxon>
        <taxon>Gunneridae</taxon>
        <taxon>Pentapetalae</taxon>
        <taxon>asterids</taxon>
        <taxon>lamiids</taxon>
        <taxon>Solanales</taxon>
        <taxon>Convolvulaceae</taxon>
        <taxon>Cuscuteae</taxon>
        <taxon>Cuscuta</taxon>
        <taxon>Cuscuta subgen. Grammica</taxon>
        <taxon>Cuscuta sect. Cleistogrammica</taxon>
    </lineage>
</organism>
<evidence type="ECO:0000313" key="3">
    <source>
        <dbReference type="Proteomes" id="UP000595140"/>
    </source>
</evidence>
<proteinExistence type="predicted"/>
<dbReference type="Proteomes" id="UP000595140">
    <property type="component" value="Unassembled WGS sequence"/>
</dbReference>
<feature type="compositionally biased region" description="Basic residues" evidence="1">
    <location>
        <begin position="16"/>
        <end position="28"/>
    </location>
</feature>